<dbReference type="InterPro" id="IPR008920">
    <property type="entry name" value="TF_FadR/GntR_C"/>
</dbReference>
<dbReference type="Pfam" id="PF07729">
    <property type="entry name" value="FCD"/>
    <property type="match status" value="1"/>
</dbReference>
<evidence type="ECO:0000313" key="7">
    <source>
        <dbReference type="Proteomes" id="UP000273044"/>
    </source>
</evidence>
<dbReference type="AlphaFoldDB" id="A0A3N4DIJ3"/>
<dbReference type="InterPro" id="IPR011711">
    <property type="entry name" value="GntR_C"/>
</dbReference>
<protein>
    <submittedName>
        <fullName evidence="5">FadR family transcriptional regulator</fullName>
    </submittedName>
    <submittedName>
        <fullName evidence="6">L-lactate utilization operon repressor</fullName>
    </submittedName>
</protein>
<dbReference type="OrthoDB" id="155424at2"/>
<dbReference type="Proteomes" id="UP000677180">
    <property type="component" value="Chromosome"/>
</dbReference>
<evidence type="ECO:0000313" key="6">
    <source>
        <dbReference type="EMBL" id="VEH70355.1"/>
    </source>
</evidence>
<keyword evidence="2" id="KW-0238">DNA-binding</keyword>
<feature type="domain" description="HTH gntR-type" evidence="4">
    <location>
        <begin position="15"/>
        <end position="83"/>
    </location>
</feature>
<dbReference type="PROSITE" id="PS50949">
    <property type="entry name" value="HTH_GNTR"/>
    <property type="match status" value="1"/>
</dbReference>
<proteinExistence type="predicted"/>
<dbReference type="SUPFAM" id="SSF48008">
    <property type="entry name" value="GntR ligand-binding domain-like"/>
    <property type="match status" value="1"/>
</dbReference>
<gene>
    <name evidence="6" type="primary">lutR</name>
    <name evidence="5" type="ORF">J5A53_07390</name>
    <name evidence="6" type="ORF">NCTC12967_01650</name>
</gene>
<dbReference type="SUPFAM" id="SSF46785">
    <property type="entry name" value="Winged helix' DNA-binding domain"/>
    <property type="match status" value="1"/>
</dbReference>
<dbReference type="PANTHER" id="PTHR43537">
    <property type="entry name" value="TRANSCRIPTIONAL REGULATOR, GNTR FAMILY"/>
    <property type="match status" value="1"/>
</dbReference>
<sequence>MRRSGNGQRSPRTGMTRATETVERIKQLIATSGLRPGDCLPSESDLCDSLGVSRSSLREAVRTLSTLEIVEVQHGRGTFVGNATLRPLVETLAFRMNMLPGKHQHALLEVVEVRRGIDLGEAEQVCSTLRGTGDEELHWLVDRITEATGEGKPFAELDRGFHVTLMNRAGRRIIADLVAACWDVQTMTLAKLPPGTVTDLPGAHAEILGAAEAGDVDGYRRAVCTHYEPLLERFRR</sequence>
<dbReference type="EMBL" id="CP072385">
    <property type="protein sequence ID" value="QUC12474.1"/>
    <property type="molecule type" value="Genomic_DNA"/>
</dbReference>
<evidence type="ECO:0000313" key="5">
    <source>
        <dbReference type="EMBL" id="QUC12474.1"/>
    </source>
</evidence>
<dbReference type="OMA" id="HYAPFRR"/>
<name>A0A3N4DIJ3_9ACTN</name>
<dbReference type="Proteomes" id="UP000273044">
    <property type="component" value="Chromosome"/>
</dbReference>
<dbReference type="PANTHER" id="PTHR43537:SF5">
    <property type="entry name" value="UXU OPERON TRANSCRIPTIONAL REGULATOR"/>
    <property type="match status" value="1"/>
</dbReference>
<dbReference type="InterPro" id="IPR036388">
    <property type="entry name" value="WH-like_DNA-bd_sf"/>
</dbReference>
<dbReference type="InterPro" id="IPR000524">
    <property type="entry name" value="Tscrpt_reg_HTH_GntR"/>
</dbReference>
<accession>A0A3N4DIJ3</accession>
<dbReference type="SMART" id="SM00345">
    <property type="entry name" value="HTH_GNTR"/>
    <property type="match status" value="1"/>
</dbReference>
<keyword evidence="3" id="KW-0804">Transcription</keyword>
<dbReference type="Gene3D" id="1.20.120.530">
    <property type="entry name" value="GntR ligand-binding domain-like"/>
    <property type="match status" value="1"/>
</dbReference>
<dbReference type="SMART" id="SM00895">
    <property type="entry name" value="FCD"/>
    <property type="match status" value="1"/>
</dbReference>
<keyword evidence="7" id="KW-1185">Reference proteome</keyword>
<reference evidence="6 7" key="1">
    <citation type="submission" date="2018-12" db="EMBL/GenBank/DDBJ databases">
        <authorList>
            <consortium name="Pathogen Informatics"/>
        </authorList>
    </citation>
    <scope>NUCLEOTIDE SEQUENCE [LARGE SCALE GENOMIC DNA]</scope>
    <source>
        <strain evidence="6 7">NCTC12967</strain>
    </source>
</reference>
<dbReference type="InterPro" id="IPR036390">
    <property type="entry name" value="WH_DNA-bd_sf"/>
</dbReference>
<evidence type="ECO:0000259" key="4">
    <source>
        <dbReference type="PROSITE" id="PS50949"/>
    </source>
</evidence>
<evidence type="ECO:0000256" key="3">
    <source>
        <dbReference type="ARBA" id="ARBA00023163"/>
    </source>
</evidence>
<dbReference type="GeneID" id="64407117"/>
<dbReference type="Gene3D" id="1.10.10.10">
    <property type="entry name" value="Winged helix-like DNA-binding domain superfamily/Winged helix DNA-binding domain"/>
    <property type="match status" value="1"/>
</dbReference>
<dbReference type="GO" id="GO:0003677">
    <property type="term" value="F:DNA binding"/>
    <property type="evidence" value="ECO:0007669"/>
    <property type="project" value="UniProtKB-KW"/>
</dbReference>
<evidence type="ECO:0000256" key="2">
    <source>
        <dbReference type="ARBA" id="ARBA00023125"/>
    </source>
</evidence>
<dbReference type="GO" id="GO:0003700">
    <property type="term" value="F:DNA-binding transcription factor activity"/>
    <property type="evidence" value="ECO:0007669"/>
    <property type="project" value="InterPro"/>
</dbReference>
<evidence type="ECO:0000256" key="1">
    <source>
        <dbReference type="ARBA" id="ARBA00023015"/>
    </source>
</evidence>
<dbReference type="PRINTS" id="PR00035">
    <property type="entry name" value="HTHGNTR"/>
</dbReference>
<keyword evidence="1" id="KW-0805">Transcription regulation</keyword>
<dbReference type="EMBL" id="LR134406">
    <property type="protein sequence ID" value="VEH70355.1"/>
    <property type="molecule type" value="Genomic_DNA"/>
</dbReference>
<dbReference type="RefSeq" id="WP_014846711.1">
    <property type="nucleotide sequence ID" value="NZ_CAJZDL010000010.1"/>
</dbReference>
<dbReference type="Pfam" id="PF00392">
    <property type="entry name" value="GntR"/>
    <property type="match status" value="1"/>
</dbReference>
<organism evidence="6 7">
    <name type="scientific">Arachnia propionica</name>
    <dbReference type="NCBI Taxonomy" id="1750"/>
    <lineage>
        <taxon>Bacteria</taxon>
        <taxon>Bacillati</taxon>
        <taxon>Actinomycetota</taxon>
        <taxon>Actinomycetes</taxon>
        <taxon>Propionibacteriales</taxon>
        <taxon>Propionibacteriaceae</taxon>
        <taxon>Arachnia</taxon>
    </lineage>
</organism>
<dbReference type="CDD" id="cd07377">
    <property type="entry name" value="WHTH_GntR"/>
    <property type="match status" value="1"/>
</dbReference>
<reference evidence="5" key="2">
    <citation type="submission" date="2021-03" db="EMBL/GenBank/DDBJ databases">
        <title>Human Oral Microbial Genomes.</title>
        <authorList>
            <person name="Johnston C.D."/>
            <person name="Chen T."/>
            <person name="Dewhirst F.E."/>
        </authorList>
    </citation>
    <scope>NUCLEOTIDE SEQUENCE</scope>
    <source>
        <strain evidence="5">F0714</strain>
    </source>
</reference>